<organism evidence="2 3">
    <name type="scientific">Prunus dulcis</name>
    <name type="common">Almond</name>
    <name type="synonym">Amygdalus dulcis</name>
    <dbReference type="NCBI Taxonomy" id="3755"/>
    <lineage>
        <taxon>Eukaryota</taxon>
        <taxon>Viridiplantae</taxon>
        <taxon>Streptophyta</taxon>
        <taxon>Embryophyta</taxon>
        <taxon>Tracheophyta</taxon>
        <taxon>Spermatophyta</taxon>
        <taxon>Magnoliopsida</taxon>
        <taxon>eudicotyledons</taxon>
        <taxon>Gunneridae</taxon>
        <taxon>Pentapetalae</taxon>
        <taxon>rosids</taxon>
        <taxon>fabids</taxon>
        <taxon>Rosales</taxon>
        <taxon>Rosaceae</taxon>
        <taxon>Amygdaloideae</taxon>
        <taxon>Amygdaleae</taxon>
        <taxon>Prunus</taxon>
    </lineage>
</organism>
<dbReference type="AlphaFoldDB" id="A0AAD4VZ46"/>
<feature type="region of interest" description="Disordered" evidence="1">
    <location>
        <begin position="46"/>
        <end position="121"/>
    </location>
</feature>
<name>A0AAD4VZ46_PRUDU</name>
<protein>
    <submittedName>
        <fullName evidence="2">Uncharacterized protein</fullName>
    </submittedName>
</protein>
<dbReference type="EMBL" id="JAJFAZ020000004">
    <property type="protein sequence ID" value="KAI5333965.1"/>
    <property type="molecule type" value="Genomic_DNA"/>
</dbReference>
<feature type="compositionally biased region" description="Basic and acidic residues" evidence="1">
    <location>
        <begin position="46"/>
        <end position="58"/>
    </location>
</feature>
<sequence>MDVTFHEEVPYYVSPSSPIQGERGSELECVGLENDVFEDIALGMETTRRTEASDRSPISEDETCGPCEETTYRPLELDHTEASDQLPVSGDEAGALDVETTGKTKASDQSPIYESNDSDSCMDEFDPIPPSTLLVSQSTRDSESSELRQFRREKPAKNVVDTSDFSGHLQSRHHLDQVLRLSVLSKLDPLRVMQLRNFFWSAFSTTLCTSLTLGYLDWILENIGYLDMLEPGTLDGVFRKRGGLHA</sequence>
<reference evidence="2 3" key="1">
    <citation type="journal article" date="2022" name="G3 (Bethesda)">
        <title>Whole-genome sequence and methylome profiling of the almond [Prunus dulcis (Mill.) D.A. Webb] cultivar 'Nonpareil'.</title>
        <authorList>
            <person name="D'Amico-Willman K.M."/>
            <person name="Ouma W.Z."/>
            <person name="Meulia T."/>
            <person name="Sideli G.M."/>
            <person name="Gradziel T.M."/>
            <person name="Fresnedo-Ramirez J."/>
        </authorList>
    </citation>
    <scope>NUCLEOTIDE SEQUENCE [LARGE SCALE GENOMIC DNA]</scope>
    <source>
        <strain evidence="2">Clone GOH B32 T37-40</strain>
    </source>
</reference>
<proteinExistence type="predicted"/>
<dbReference type="Proteomes" id="UP001054821">
    <property type="component" value="Chromosome 4"/>
</dbReference>
<accession>A0AAD4VZ46</accession>
<evidence type="ECO:0000313" key="2">
    <source>
        <dbReference type="EMBL" id="KAI5333965.1"/>
    </source>
</evidence>
<keyword evidence="3" id="KW-1185">Reference proteome</keyword>
<comment type="caution">
    <text evidence="2">The sequence shown here is derived from an EMBL/GenBank/DDBJ whole genome shotgun (WGS) entry which is preliminary data.</text>
</comment>
<evidence type="ECO:0000313" key="3">
    <source>
        <dbReference type="Proteomes" id="UP001054821"/>
    </source>
</evidence>
<evidence type="ECO:0000256" key="1">
    <source>
        <dbReference type="SAM" id="MobiDB-lite"/>
    </source>
</evidence>
<gene>
    <name evidence="2" type="ORF">L3X38_024097</name>
</gene>